<feature type="region of interest" description="Disordered" evidence="12">
    <location>
        <begin position="413"/>
        <end position="437"/>
    </location>
</feature>
<feature type="compositionally biased region" description="Basic and acidic residues" evidence="12">
    <location>
        <begin position="413"/>
        <end position="424"/>
    </location>
</feature>
<evidence type="ECO:0000256" key="11">
    <source>
        <dbReference type="PROSITE-ProRule" id="PRU00723"/>
    </source>
</evidence>
<gene>
    <name evidence="15" type="primary">PARP12</name>
</gene>
<evidence type="ECO:0000256" key="12">
    <source>
        <dbReference type="SAM" id="MobiDB-lite"/>
    </source>
</evidence>
<dbReference type="GO" id="GO:0008270">
    <property type="term" value="F:zinc ion binding"/>
    <property type="evidence" value="ECO:0007669"/>
    <property type="project" value="UniProtKB-KW"/>
</dbReference>
<keyword evidence="3" id="KW-0963">Cytoplasm</keyword>
<organism evidence="15 16">
    <name type="scientific">Ornithorhynchus anatinus</name>
    <name type="common">Duckbill platypus</name>
    <dbReference type="NCBI Taxonomy" id="9258"/>
    <lineage>
        <taxon>Eukaryota</taxon>
        <taxon>Metazoa</taxon>
        <taxon>Chordata</taxon>
        <taxon>Craniata</taxon>
        <taxon>Vertebrata</taxon>
        <taxon>Euteleostomi</taxon>
        <taxon>Mammalia</taxon>
        <taxon>Monotremata</taxon>
        <taxon>Ornithorhynchidae</taxon>
        <taxon>Ornithorhynchus</taxon>
    </lineage>
</organism>
<evidence type="ECO:0000256" key="6">
    <source>
        <dbReference type="ARBA" id="ARBA00022737"/>
    </source>
</evidence>
<dbReference type="InterPro" id="IPR004170">
    <property type="entry name" value="WWE_dom"/>
</dbReference>
<evidence type="ECO:0000259" key="13">
    <source>
        <dbReference type="PROSITE" id="PS50103"/>
    </source>
</evidence>
<dbReference type="Bgee" id="ENSOANG00000038176">
    <property type="expression patterns" value="Expressed in liver and 7 other cell types or tissues"/>
</dbReference>
<protein>
    <submittedName>
        <fullName evidence="15">Poly(ADP-ribose) polymerase family member 12</fullName>
    </submittedName>
</protein>
<accession>A0A6I8PBQ6</accession>
<evidence type="ECO:0000256" key="10">
    <source>
        <dbReference type="ARBA" id="ARBA00024347"/>
    </source>
</evidence>
<evidence type="ECO:0000256" key="9">
    <source>
        <dbReference type="ARBA" id="ARBA00023242"/>
    </source>
</evidence>
<dbReference type="InterPro" id="IPR057602">
    <property type="entry name" value="Zfn-CCCH_PARP12"/>
</dbReference>
<dbReference type="AlphaFoldDB" id="A0A6I8PBQ6"/>
<keyword evidence="6" id="KW-0677">Repeat</keyword>
<dbReference type="PANTHER" id="PTHR45740">
    <property type="entry name" value="POLY [ADP-RIBOSE] POLYMERASE"/>
    <property type="match status" value="1"/>
</dbReference>
<feature type="region of interest" description="Disordered" evidence="12">
    <location>
        <begin position="591"/>
        <end position="617"/>
    </location>
</feature>
<evidence type="ECO:0000313" key="15">
    <source>
        <dbReference type="Ensembl" id="ENSOANP00000051320.1"/>
    </source>
</evidence>
<proteinExistence type="inferred from homology"/>
<dbReference type="Pfam" id="PF02825">
    <property type="entry name" value="WWE"/>
    <property type="match status" value="1"/>
</dbReference>
<evidence type="ECO:0000256" key="1">
    <source>
        <dbReference type="ARBA" id="ARBA00004123"/>
    </source>
</evidence>
<dbReference type="SUPFAM" id="SSF56399">
    <property type="entry name" value="ADP-ribosylation"/>
    <property type="match status" value="1"/>
</dbReference>
<comment type="subcellular location">
    <subcellularLocation>
        <location evidence="2">Cytoplasm</location>
    </subcellularLocation>
    <subcellularLocation>
        <location evidence="1">Nucleus</location>
    </subcellularLocation>
</comment>
<dbReference type="Proteomes" id="UP000002279">
    <property type="component" value="Chromosome 11"/>
</dbReference>
<dbReference type="Gene3D" id="4.10.1000.10">
    <property type="entry name" value="Zinc finger, CCCH-type"/>
    <property type="match status" value="1"/>
</dbReference>
<dbReference type="InterPro" id="IPR051712">
    <property type="entry name" value="ARTD-AVP"/>
</dbReference>
<sequence>MARRVPVPVPVPEAGRVSAARLCLSWGGPAPGCAGRCGQLHLCRYFLFGTCRQAKAGKACKFGHSFRSAHNATVLLHHRIQNLSDIQLRLLLLQNDPSLLPEVCLHYNKGDGPHGACTFKKTCGKLHVCQFYLRGTCRFGQGCKRSHDLLSSENLEKLEKWGMSADLTDALPAIYRNAYAIQLRGQSPSSGPDRPSDRSMGSGVRLDQTKGSADQTSPSKPTSQEETDQICLYHIRKSCSFQDKCFRVHFHLPYRWQFQDGTTWKDFETMEAIEKAYCDPGKNRLLVSGPVGRVASLNFEDMSWDSTRARRLSTTSSLTKPPHFILTTDWLWFWEDELGQWREYGMEGPKRSTASISSQDLEKAYLDGTAPTLQFKAGNHTYEFDFKAMVQKNLYYGTKRKVCRRPRFISEGDVVKKQKSDPRGQRPQNIPAHWDRSALPDPGYKLIPLDASSEEYQKVQGLFQRTVPKLYIWSIQRIQNVALWQVFQWELLCQGRVLLPPLQQPGAELPDHVPGPRSGGRVHPGERFLPPPSTPARDLRWLLPQLRGQTRQPVHLRRLREAPGLPGIPDPVLGLPSLSGLHLTPPCARPVTPRGMGPPGRHPPPLGRGRAVWEEPSPPSSVVLVKSIGGLYRALCAQHRPERLEEYVCRKSW</sequence>
<dbReference type="InterPro" id="IPR000571">
    <property type="entry name" value="Znf_CCCH"/>
</dbReference>
<dbReference type="GO" id="GO:0005737">
    <property type="term" value="C:cytoplasm"/>
    <property type="evidence" value="ECO:0007669"/>
    <property type="project" value="UniProtKB-SubCell"/>
</dbReference>
<evidence type="ECO:0000256" key="4">
    <source>
        <dbReference type="ARBA" id="ARBA00022553"/>
    </source>
</evidence>
<dbReference type="InterPro" id="IPR037197">
    <property type="entry name" value="WWE_dom_sf"/>
</dbReference>
<evidence type="ECO:0000256" key="5">
    <source>
        <dbReference type="ARBA" id="ARBA00022723"/>
    </source>
</evidence>
<keyword evidence="9" id="KW-0539">Nucleus</keyword>
<name>A0A6I8PBQ6_ORNAN</name>
<feature type="compositionally biased region" description="Polar residues" evidence="12">
    <location>
        <begin position="209"/>
        <end position="224"/>
    </location>
</feature>
<dbReference type="GeneTree" id="ENSGT00940000154649"/>
<reference evidence="15" key="2">
    <citation type="submission" date="2025-08" db="UniProtKB">
        <authorList>
            <consortium name="Ensembl"/>
        </authorList>
    </citation>
    <scope>IDENTIFICATION</scope>
    <source>
        <strain evidence="15">Glennie</strain>
    </source>
</reference>
<evidence type="ECO:0000313" key="16">
    <source>
        <dbReference type="Proteomes" id="UP000002279"/>
    </source>
</evidence>
<dbReference type="PROSITE" id="PS50103">
    <property type="entry name" value="ZF_C3H1"/>
    <property type="match status" value="1"/>
</dbReference>
<keyword evidence="4" id="KW-0597">Phosphoprotein</keyword>
<dbReference type="Pfam" id="PF25261">
    <property type="entry name" value="zf-CCCH_PARP12"/>
    <property type="match status" value="2"/>
</dbReference>
<dbReference type="SMART" id="SM00356">
    <property type="entry name" value="ZnF_C3H1"/>
    <property type="match status" value="3"/>
</dbReference>
<dbReference type="SUPFAM" id="SSF117839">
    <property type="entry name" value="WWE domain"/>
    <property type="match status" value="1"/>
</dbReference>
<keyword evidence="5 11" id="KW-0479">Metal-binding</keyword>
<dbReference type="PROSITE" id="PS50918">
    <property type="entry name" value="WWE"/>
    <property type="match status" value="1"/>
</dbReference>
<reference evidence="15 16" key="1">
    <citation type="journal article" date="2008" name="Nature">
        <title>Genome analysis of the platypus reveals unique signatures of evolution.</title>
        <authorList>
            <person name="Warren W.C."/>
            <person name="Hillier L.W."/>
            <person name="Marshall Graves J.A."/>
            <person name="Birney E."/>
            <person name="Ponting C.P."/>
            <person name="Grutzner F."/>
            <person name="Belov K."/>
            <person name="Miller W."/>
            <person name="Clarke L."/>
            <person name="Chinwalla A.T."/>
            <person name="Yang S.P."/>
            <person name="Heger A."/>
            <person name="Locke D.P."/>
            <person name="Miethke P."/>
            <person name="Waters P.D."/>
            <person name="Veyrunes F."/>
            <person name="Fulton L."/>
            <person name="Fulton B."/>
            <person name="Graves T."/>
            <person name="Wallis J."/>
            <person name="Puente X.S."/>
            <person name="Lopez-Otin C."/>
            <person name="Ordonez G.R."/>
            <person name="Eichler E.E."/>
            <person name="Chen L."/>
            <person name="Cheng Z."/>
            <person name="Deakin J.E."/>
            <person name="Alsop A."/>
            <person name="Thompson K."/>
            <person name="Kirby P."/>
            <person name="Papenfuss A.T."/>
            <person name="Wakefield M.J."/>
            <person name="Olender T."/>
            <person name="Lancet D."/>
            <person name="Huttley G.A."/>
            <person name="Smit A.F."/>
            <person name="Pask A."/>
            <person name="Temple-Smith P."/>
            <person name="Batzer M.A."/>
            <person name="Walker J.A."/>
            <person name="Konkel M.K."/>
            <person name="Harris R.S."/>
            <person name="Whittington C.M."/>
            <person name="Wong E.S."/>
            <person name="Gemmell N.J."/>
            <person name="Buschiazzo E."/>
            <person name="Vargas Jentzsch I.M."/>
            <person name="Merkel A."/>
            <person name="Schmitz J."/>
            <person name="Zemann A."/>
            <person name="Churakov G."/>
            <person name="Kriegs J.O."/>
            <person name="Brosius J."/>
            <person name="Murchison E.P."/>
            <person name="Sachidanandam R."/>
            <person name="Smith C."/>
            <person name="Hannon G.J."/>
            <person name="Tsend-Ayush E."/>
            <person name="McMillan D."/>
            <person name="Attenborough R."/>
            <person name="Rens W."/>
            <person name="Ferguson-Smith M."/>
            <person name="Lefevre C.M."/>
            <person name="Sharp J.A."/>
            <person name="Nicholas K.R."/>
            <person name="Ray D.A."/>
            <person name="Kube M."/>
            <person name="Reinhardt R."/>
            <person name="Pringle T.H."/>
            <person name="Taylor J."/>
            <person name="Jones R.C."/>
            <person name="Nixon B."/>
            <person name="Dacheux J.L."/>
            <person name="Niwa H."/>
            <person name="Sekita Y."/>
            <person name="Huang X."/>
            <person name="Stark A."/>
            <person name="Kheradpour P."/>
            <person name="Kellis M."/>
            <person name="Flicek P."/>
            <person name="Chen Y."/>
            <person name="Webber C."/>
            <person name="Hardison R."/>
            <person name="Nelson J."/>
            <person name="Hallsworth-Pepin K."/>
            <person name="Delehaunty K."/>
            <person name="Markovic C."/>
            <person name="Minx P."/>
            <person name="Feng Y."/>
            <person name="Kremitzki C."/>
            <person name="Mitreva M."/>
            <person name="Glasscock J."/>
            <person name="Wylie T."/>
            <person name="Wohldmann P."/>
            <person name="Thiru P."/>
            <person name="Nhan M.N."/>
            <person name="Pohl C.S."/>
            <person name="Smith S.M."/>
            <person name="Hou S."/>
            <person name="Nefedov M."/>
            <person name="de Jong P.J."/>
            <person name="Renfree M.B."/>
            <person name="Mardis E.R."/>
            <person name="Wilson R.K."/>
        </authorList>
    </citation>
    <scope>NUCLEOTIDE SEQUENCE [LARGE SCALE GENOMIC DNA]</scope>
    <source>
        <strain evidence="15 16">Glennie</strain>
    </source>
</reference>
<dbReference type="Gene3D" id="3.30.720.50">
    <property type="match status" value="1"/>
</dbReference>
<evidence type="ECO:0000256" key="8">
    <source>
        <dbReference type="ARBA" id="ARBA00022833"/>
    </source>
</evidence>
<dbReference type="Ensembl" id="ENSOANT00000071304.1">
    <property type="protein sequence ID" value="ENSOANP00000051320.1"/>
    <property type="gene ID" value="ENSOANG00000038176.1"/>
</dbReference>
<evidence type="ECO:0000256" key="7">
    <source>
        <dbReference type="ARBA" id="ARBA00022771"/>
    </source>
</evidence>
<feature type="domain" description="WWE" evidence="14">
    <location>
        <begin position="317"/>
        <end position="404"/>
    </location>
</feature>
<keyword evidence="8 11" id="KW-0862">Zinc</keyword>
<dbReference type="Gene3D" id="3.90.228.10">
    <property type="match status" value="1"/>
</dbReference>
<feature type="zinc finger region" description="C3H1-type" evidence="11">
    <location>
        <begin position="128"/>
        <end position="150"/>
    </location>
</feature>
<comment type="similarity">
    <text evidence="10">Belongs to the ARTD/PARP family.</text>
</comment>
<feature type="compositionally biased region" description="Low complexity" evidence="12">
    <location>
        <begin position="184"/>
        <end position="193"/>
    </location>
</feature>
<dbReference type="GO" id="GO:0005634">
    <property type="term" value="C:nucleus"/>
    <property type="evidence" value="ECO:0007669"/>
    <property type="project" value="UniProtKB-SubCell"/>
</dbReference>
<keyword evidence="7 11" id="KW-0863">Zinc-finger</keyword>
<evidence type="ECO:0000256" key="2">
    <source>
        <dbReference type="ARBA" id="ARBA00004496"/>
    </source>
</evidence>
<reference evidence="15" key="3">
    <citation type="submission" date="2025-09" db="UniProtKB">
        <authorList>
            <consortium name="Ensembl"/>
        </authorList>
    </citation>
    <scope>IDENTIFICATION</scope>
    <source>
        <strain evidence="15">Glennie</strain>
    </source>
</reference>
<evidence type="ECO:0000259" key="14">
    <source>
        <dbReference type="PROSITE" id="PS50918"/>
    </source>
</evidence>
<dbReference type="Gene3D" id="3.30.1370.210">
    <property type="match status" value="1"/>
</dbReference>
<feature type="region of interest" description="Disordered" evidence="12">
    <location>
        <begin position="184"/>
        <end position="224"/>
    </location>
</feature>
<dbReference type="Pfam" id="PF23466">
    <property type="entry name" value="WWE_4"/>
    <property type="match status" value="1"/>
</dbReference>
<keyword evidence="16" id="KW-1185">Reference proteome</keyword>
<dbReference type="PANTHER" id="PTHR45740:SF6">
    <property type="entry name" value="PROTEIN MONO-ADP-RIBOSYLTRANSFERASE PARP12"/>
    <property type="match status" value="1"/>
</dbReference>
<feature type="domain" description="C3H1-type" evidence="13">
    <location>
        <begin position="128"/>
        <end position="150"/>
    </location>
</feature>
<evidence type="ECO:0000256" key="3">
    <source>
        <dbReference type="ARBA" id="ARBA00022490"/>
    </source>
</evidence>